<evidence type="ECO:0000313" key="3">
    <source>
        <dbReference type="Proteomes" id="UP000672097"/>
    </source>
</evidence>
<comment type="caution">
    <text evidence="2">The sequence shown here is derived from an EMBL/GenBank/DDBJ whole genome shotgun (WGS) entry which is preliminary data.</text>
</comment>
<organism evidence="2 3">
    <name type="scientific">Ideonella paludis</name>
    <dbReference type="NCBI Taxonomy" id="1233411"/>
    <lineage>
        <taxon>Bacteria</taxon>
        <taxon>Pseudomonadati</taxon>
        <taxon>Pseudomonadota</taxon>
        <taxon>Betaproteobacteria</taxon>
        <taxon>Burkholderiales</taxon>
        <taxon>Sphaerotilaceae</taxon>
        <taxon>Ideonella</taxon>
    </lineage>
</organism>
<accession>A0ABS5DY97</accession>
<name>A0ABS5DY97_9BURK</name>
<sequence>MPVPQMLSPQLLDAPMLNYLRCKFPHLSADELAVQIEETLRFLFISDECKGSIPVSREIDEIWHAWILQTQEYMALCERLPTGRYIHHSSNQYLRYFDALVGEGEDLSESVRMLALYVANFGPFEPQRAQHWLLVRHMMTQWHWTLEAVNEWLDADQALEAPHGGAERYDLPQTPLTAEGANDRLPRAAAPHSSR</sequence>
<evidence type="ECO:0000313" key="2">
    <source>
        <dbReference type="EMBL" id="MBQ0936114.1"/>
    </source>
</evidence>
<dbReference type="RefSeq" id="WP_210809424.1">
    <property type="nucleotide sequence ID" value="NZ_JAGQDG010000004.1"/>
</dbReference>
<gene>
    <name evidence="2" type="ORF">KAK11_12315</name>
</gene>
<proteinExistence type="predicted"/>
<dbReference type="Proteomes" id="UP000672097">
    <property type="component" value="Unassembled WGS sequence"/>
</dbReference>
<feature type="region of interest" description="Disordered" evidence="1">
    <location>
        <begin position="165"/>
        <end position="195"/>
    </location>
</feature>
<reference evidence="2 3" key="1">
    <citation type="submission" date="2021-04" db="EMBL/GenBank/DDBJ databases">
        <title>The genome sequence of type strain Ideonella paludis KCTC 32238.</title>
        <authorList>
            <person name="Liu Y."/>
        </authorList>
    </citation>
    <scope>NUCLEOTIDE SEQUENCE [LARGE SCALE GENOMIC DNA]</scope>
    <source>
        <strain evidence="2 3">KCTC 32238</strain>
    </source>
</reference>
<evidence type="ECO:0000256" key="1">
    <source>
        <dbReference type="SAM" id="MobiDB-lite"/>
    </source>
</evidence>
<dbReference type="EMBL" id="JAGQDG010000004">
    <property type="protein sequence ID" value="MBQ0936114.1"/>
    <property type="molecule type" value="Genomic_DNA"/>
</dbReference>
<protein>
    <submittedName>
        <fullName evidence="2">Uncharacterized protein</fullName>
    </submittedName>
</protein>
<keyword evidence="3" id="KW-1185">Reference proteome</keyword>